<dbReference type="InterPro" id="IPR029058">
    <property type="entry name" value="AB_hydrolase_fold"/>
</dbReference>
<dbReference type="InterPro" id="IPR049492">
    <property type="entry name" value="BD-FAE-like_dom"/>
</dbReference>
<dbReference type="Pfam" id="PF20434">
    <property type="entry name" value="BD-FAE"/>
    <property type="match status" value="1"/>
</dbReference>
<dbReference type="SUPFAM" id="SSF53474">
    <property type="entry name" value="alpha/beta-Hydrolases"/>
    <property type="match status" value="1"/>
</dbReference>
<evidence type="ECO:0000259" key="2">
    <source>
        <dbReference type="Pfam" id="PF20434"/>
    </source>
</evidence>
<gene>
    <name evidence="3" type="ORF">JAV76_11595</name>
</gene>
<name>A0A934IC40_9MICO</name>
<evidence type="ECO:0000313" key="4">
    <source>
        <dbReference type="Proteomes" id="UP000602087"/>
    </source>
</evidence>
<comment type="caution">
    <text evidence="3">The sequence shown here is derived from an EMBL/GenBank/DDBJ whole genome shotgun (WGS) entry which is preliminary data.</text>
</comment>
<dbReference type="PANTHER" id="PTHR48081:SF13">
    <property type="entry name" value="ALPHA_BETA HYDROLASE"/>
    <property type="match status" value="1"/>
</dbReference>
<keyword evidence="4" id="KW-1185">Reference proteome</keyword>
<feature type="domain" description="BD-FAE-like" evidence="2">
    <location>
        <begin position="14"/>
        <end position="217"/>
    </location>
</feature>
<dbReference type="EMBL" id="JAEINH010000009">
    <property type="protein sequence ID" value="MBI9115657.1"/>
    <property type="molecule type" value="Genomic_DNA"/>
</dbReference>
<organism evidence="3 4">
    <name type="scientific">Sanguibacter suaedae</name>
    <dbReference type="NCBI Taxonomy" id="2795737"/>
    <lineage>
        <taxon>Bacteria</taxon>
        <taxon>Bacillati</taxon>
        <taxon>Actinomycetota</taxon>
        <taxon>Actinomycetes</taxon>
        <taxon>Micrococcales</taxon>
        <taxon>Sanguibacteraceae</taxon>
        <taxon>Sanguibacter</taxon>
    </lineage>
</organism>
<dbReference type="Gene3D" id="3.40.50.1820">
    <property type="entry name" value="alpha/beta hydrolase"/>
    <property type="match status" value="1"/>
</dbReference>
<protein>
    <submittedName>
        <fullName evidence="3">Alpha/beta hydrolase</fullName>
    </submittedName>
</protein>
<evidence type="ECO:0000313" key="3">
    <source>
        <dbReference type="EMBL" id="MBI9115657.1"/>
    </source>
</evidence>
<proteinExistence type="predicted"/>
<dbReference type="PANTHER" id="PTHR48081">
    <property type="entry name" value="AB HYDROLASE SUPERFAMILY PROTEIN C4A8.06C"/>
    <property type="match status" value="1"/>
</dbReference>
<keyword evidence="1 3" id="KW-0378">Hydrolase</keyword>
<dbReference type="RefSeq" id="WP_198734219.1">
    <property type="nucleotide sequence ID" value="NZ_JAEINH010000009.1"/>
</dbReference>
<dbReference type="Proteomes" id="UP000602087">
    <property type="component" value="Unassembled WGS sequence"/>
</dbReference>
<reference evidence="3" key="1">
    <citation type="submission" date="2020-12" db="EMBL/GenBank/DDBJ databases">
        <title>Sanguibacter suaedae sp. nov., isolated from Suaeda aralocaspica.</title>
        <authorList>
            <person name="Ma Q."/>
        </authorList>
    </citation>
    <scope>NUCLEOTIDE SEQUENCE</scope>
    <source>
        <strain evidence="3">YZGR15</strain>
    </source>
</reference>
<dbReference type="AlphaFoldDB" id="A0A934IC40"/>
<evidence type="ECO:0000256" key="1">
    <source>
        <dbReference type="ARBA" id="ARBA00022801"/>
    </source>
</evidence>
<dbReference type="InterPro" id="IPR050300">
    <property type="entry name" value="GDXG_lipolytic_enzyme"/>
</dbReference>
<dbReference type="GO" id="GO:0016787">
    <property type="term" value="F:hydrolase activity"/>
    <property type="evidence" value="ECO:0007669"/>
    <property type="project" value="UniProtKB-KW"/>
</dbReference>
<accession>A0A934IC40</accession>
<sequence length="299" mass="30483">MDLLGAPFGDGLLLDLHVPDGPGPWPVVVWTRGSGWQEDDARRGADVVARHLGLHGFAVAGVDVSPSHRGVFPRQLDDMAAAMRHLREHATRYGIDATRVASMGDSSGGWAACLAGLALPPGERTDAVVALYPPTDLLAMDSQMLPGLVGVSTPGHDDPGSCESRLLGGTLPEVPDAARAASPITYAAAGAPPVLLVHGTRDESVPYAQSTTFADALGAVGADVRLVTLPGVGHGPWADVLDGSVGADGAAGDATGGATMWRPGADVPGRPVAFGWGVVVEFLSEHLGVAVRGPDRSAG</sequence>